<dbReference type="EMBL" id="KI681334">
    <property type="protein sequence ID" value="ETL86320.1"/>
    <property type="molecule type" value="Genomic_DNA"/>
</dbReference>
<protein>
    <submittedName>
        <fullName evidence="1">Uncharacterized protein</fullName>
    </submittedName>
</protein>
<sequence length="47" mass="5413">MSPSYADSIDKLVGNNSFHWELNTRWLKLKCDTIVSAFSWGHNSENI</sequence>
<dbReference type="Proteomes" id="UP000054423">
    <property type="component" value="Unassembled WGS sequence"/>
</dbReference>
<evidence type="ECO:0000313" key="1">
    <source>
        <dbReference type="EMBL" id="ETL86320.1"/>
    </source>
</evidence>
<gene>
    <name evidence="1" type="ORF">L917_14245</name>
</gene>
<name>W2KPN3_PHYNI</name>
<organism evidence="1">
    <name type="scientific">Phytophthora nicotianae</name>
    <name type="common">Potato buckeye rot agent</name>
    <name type="synonym">Phytophthora parasitica</name>
    <dbReference type="NCBI Taxonomy" id="4792"/>
    <lineage>
        <taxon>Eukaryota</taxon>
        <taxon>Sar</taxon>
        <taxon>Stramenopiles</taxon>
        <taxon>Oomycota</taxon>
        <taxon>Peronosporomycetes</taxon>
        <taxon>Peronosporales</taxon>
        <taxon>Peronosporaceae</taxon>
        <taxon>Phytophthora</taxon>
    </lineage>
</organism>
<accession>W2KPN3</accession>
<reference evidence="1" key="1">
    <citation type="submission" date="2013-11" db="EMBL/GenBank/DDBJ databases">
        <title>The Genome Sequence of Phytophthora parasitica CHvinca01.</title>
        <authorList>
            <consortium name="The Broad Institute Genomics Platform"/>
            <person name="Russ C."/>
            <person name="Tyler B."/>
            <person name="Panabieres F."/>
            <person name="Shan W."/>
            <person name="Tripathy S."/>
            <person name="Grunwald N."/>
            <person name="Machado M."/>
            <person name="Johnson C.S."/>
            <person name="Arredondo F."/>
            <person name="Hong C."/>
            <person name="Coffey M."/>
            <person name="Young S.K."/>
            <person name="Zeng Q."/>
            <person name="Gargeya S."/>
            <person name="Fitzgerald M."/>
            <person name="Abouelleil A."/>
            <person name="Alvarado L."/>
            <person name="Chapman S.B."/>
            <person name="Gainer-Dewar J."/>
            <person name="Goldberg J."/>
            <person name="Griggs A."/>
            <person name="Gujja S."/>
            <person name="Hansen M."/>
            <person name="Howarth C."/>
            <person name="Imamovic A."/>
            <person name="Ireland A."/>
            <person name="Larimer J."/>
            <person name="McCowan C."/>
            <person name="Murphy C."/>
            <person name="Pearson M."/>
            <person name="Poon T.W."/>
            <person name="Priest M."/>
            <person name="Roberts A."/>
            <person name="Saif S."/>
            <person name="Shea T."/>
            <person name="Sykes S."/>
            <person name="Wortman J."/>
            <person name="Nusbaum C."/>
            <person name="Birren B."/>
        </authorList>
    </citation>
    <scope>NUCLEOTIDE SEQUENCE [LARGE SCALE GENOMIC DNA]</scope>
    <source>
        <strain evidence="1">CHvinca01</strain>
    </source>
</reference>
<dbReference type="VEuPathDB" id="FungiDB:PPTG_23685"/>
<proteinExistence type="predicted"/>
<dbReference type="AlphaFoldDB" id="W2KPN3"/>